<dbReference type="PANTHER" id="PTHR10742">
    <property type="entry name" value="FLAVIN MONOAMINE OXIDASE"/>
    <property type="match status" value="1"/>
</dbReference>
<evidence type="ECO:0000259" key="2">
    <source>
        <dbReference type="Pfam" id="PF01593"/>
    </source>
</evidence>
<dbReference type="Gene3D" id="1.10.10.1620">
    <property type="match status" value="1"/>
</dbReference>
<reference evidence="3 4" key="1">
    <citation type="journal article" date="2012" name="Science">
        <title>The Paleozoic origin of enzymatic lignin decomposition reconstructed from 31 fungal genomes.</title>
        <authorList>
            <person name="Floudas D."/>
            <person name="Binder M."/>
            <person name="Riley R."/>
            <person name="Barry K."/>
            <person name="Blanchette R.A."/>
            <person name="Henrissat B."/>
            <person name="Martinez A.T."/>
            <person name="Otillar R."/>
            <person name="Spatafora J.W."/>
            <person name="Yadav J.S."/>
            <person name="Aerts A."/>
            <person name="Benoit I."/>
            <person name="Boyd A."/>
            <person name="Carlson A."/>
            <person name="Copeland A."/>
            <person name="Coutinho P.M."/>
            <person name="de Vries R.P."/>
            <person name="Ferreira P."/>
            <person name="Findley K."/>
            <person name="Foster B."/>
            <person name="Gaskell J."/>
            <person name="Glotzer D."/>
            <person name="Gorecki P."/>
            <person name="Heitman J."/>
            <person name="Hesse C."/>
            <person name="Hori C."/>
            <person name="Igarashi K."/>
            <person name="Jurgens J.A."/>
            <person name="Kallen N."/>
            <person name="Kersten P."/>
            <person name="Kohler A."/>
            <person name="Kuees U."/>
            <person name="Kumar T.K.A."/>
            <person name="Kuo A."/>
            <person name="LaButti K."/>
            <person name="Larrondo L.F."/>
            <person name="Lindquist E."/>
            <person name="Ling A."/>
            <person name="Lombard V."/>
            <person name="Lucas S."/>
            <person name="Lundell T."/>
            <person name="Martin R."/>
            <person name="McLaughlin D.J."/>
            <person name="Morgenstern I."/>
            <person name="Morin E."/>
            <person name="Murat C."/>
            <person name="Nagy L.G."/>
            <person name="Nolan M."/>
            <person name="Ohm R.A."/>
            <person name="Patyshakuliyeva A."/>
            <person name="Rokas A."/>
            <person name="Ruiz-Duenas F.J."/>
            <person name="Sabat G."/>
            <person name="Salamov A."/>
            <person name="Samejima M."/>
            <person name="Schmutz J."/>
            <person name="Slot J.C."/>
            <person name="St John F."/>
            <person name="Stenlid J."/>
            <person name="Sun H."/>
            <person name="Sun S."/>
            <person name="Syed K."/>
            <person name="Tsang A."/>
            <person name="Wiebenga A."/>
            <person name="Young D."/>
            <person name="Pisabarro A."/>
            <person name="Eastwood D.C."/>
            <person name="Martin F."/>
            <person name="Cullen D."/>
            <person name="Grigoriev I.V."/>
            <person name="Hibbett D.S."/>
        </authorList>
    </citation>
    <scope>NUCLEOTIDE SEQUENCE [LARGE SCALE GENOMIC DNA]</scope>
    <source>
        <strain evidence="3 4">ATCC 11539</strain>
    </source>
</reference>
<dbReference type="eggNOG" id="KOG0685">
    <property type="taxonomic scope" value="Eukaryota"/>
</dbReference>
<dbReference type="KEGG" id="gtr:GLOTRDRAFT_38784"/>
<proteinExistence type="predicted"/>
<dbReference type="Pfam" id="PF01593">
    <property type="entry name" value="Amino_oxidase"/>
    <property type="match status" value="1"/>
</dbReference>
<keyword evidence="1" id="KW-0812">Transmembrane</keyword>
<dbReference type="GeneID" id="19305859"/>
<dbReference type="AlphaFoldDB" id="S7RUZ6"/>
<dbReference type="SUPFAM" id="SSF51905">
    <property type="entry name" value="FAD/NAD(P)-binding domain"/>
    <property type="match status" value="1"/>
</dbReference>
<dbReference type="InterPro" id="IPR036188">
    <property type="entry name" value="FAD/NAD-bd_sf"/>
</dbReference>
<evidence type="ECO:0000313" key="3">
    <source>
        <dbReference type="EMBL" id="EPQ57024.1"/>
    </source>
</evidence>
<keyword evidence="1" id="KW-0472">Membrane</keyword>
<feature type="domain" description="Amine oxidase" evidence="2">
    <location>
        <begin position="21"/>
        <end position="489"/>
    </location>
</feature>
<dbReference type="Proteomes" id="UP000030669">
    <property type="component" value="Unassembled WGS sequence"/>
</dbReference>
<protein>
    <submittedName>
        <fullName evidence="3">Amine oxidase</fullName>
    </submittedName>
</protein>
<dbReference type="Gene3D" id="3.50.50.60">
    <property type="entry name" value="FAD/NAD(P)-binding domain"/>
    <property type="match status" value="1"/>
</dbReference>
<feature type="transmembrane region" description="Helical" evidence="1">
    <location>
        <begin position="12"/>
        <end position="30"/>
    </location>
</feature>
<dbReference type="GO" id="GO:0001716">
    <property type="term" value="F:L-amino-acid oxidase activity"/>
    <property type="evidence" value="ECO:0007669"/>
    <property type="project" value="TreeGrafter"/>
</dbReference>
<dbReference type="OrthoDB" id="7777654at2759"/>
<dbReference type="InterPro" id="IPR002937">
    <property type="entry name" value="Amino_oxidase"/>
</dbReference>
<dbReference type="SUPFAM" id="SSF54373">
    <property type="entry name" value="FAD-linked reductases, C-terminal domain"/>
    <property type="match status" value="1"/>
</dbReference>
<dbReference type="InterPro" id="IPR050281">
    <property type="entry name" value="Flavin_monoamine_oxidase"/>
</dbReference>
<dbReference type="RefSeq" id="XP_007863967.1">
    <property type="nucleotide sequence ID" value="XM_007865776.1"/>
</dbReference>
<organism evidence="3 4">
    <name type="scientific">Gloeophyllum trabeum (strain ATCC 11539 / FP-39264 / Madison 617)</name>
    <name type="common">Brown rot fungus</name>
    <dbReference type="NCBI Taxonomy" id="670483"/>
    <lineage>
        <taxon>Eukaryota</taxon>
        <taxon>Fungi</taxon>
        <taxon>Dikarya</taxon>
        <taxon>Basidiomycota</taxon>
        <taxon>Agaricomycotina</taxon>
        <taxon>Agaricomycetes</taxon>
        <taxon>Gloeophyllales</taxon>
        <taxon>Gloeophyllaceae</taxon>
        <taxon>Gloeophyllum</taxon>
    </lineage>
</organism>
<evidence type="ECO:0000313" key="4">
    <source>
        <dbReference type="Proteomes" id="UP000030669"/>
    </source>
</evidence>
<dbReference type="EMBL" id="KB469299">
    <property type="protein sequence ID" value="EPQ57024.1"/>
    <property type="molecule type" value="Genomic_DNA"/>
</dbReference>
<keyword evidence="4" id="KW-1185">Reference proteome</keyword>
<gene>
    <name evidence="3" type="ORF">GLOTRDRAFT_38784</name>
</gene>
<dbReference type="PANTHER" id="PTHR10742:SF342">
    <property type="entry name" value="AMINE OXIDASE"/>
    <property type="match status" value="1"/>
</dbReference>
<sequence>MIKTLPTVDDVLPVAIIGAGMAGLYTAMILDSLDLKYEILEASDHVGGRMFTYKFQGGSQYDYYDVGAMRFPGSPYMRRIFKLVEDLTLKLIPYKFSADNTFMYFNHRRYQPNPPSSDPPADPFQAKGYVPDEYLVPGNPGDLMAGLLKPYRDPFMLDIPSALENLYKQDRYSTRTYMSLACDPPYPAPVINWCETLEDSTGSYDRAFTETVLDSVAFEFPGDKEYSWYCFDGGSSVLPKKMEELLGTPITFNARVNRLVGAPDTPGVFLTVDGEIAPRTYSSVFCTAPLPCLNTMDLENCGLDYATWNAIRELQYGPSTKIGILFSKPWWQDLSTGPISGGQSYTDLMIRRVVYPSYPENGTPSNVIIASYCWTQDAERMGSLIREGPNTPGPDLIDLVLRDLARVHDVEFSYLKSLYKAHHAYDWMHDPLTMGAFAYFGPQQFNFMESVFNNLTKPICGGKLFIAGEATSSCHAWVAGALESSWRAVEMYLRLHHADLLDKFHEKWGTSEYWEDEGIDAQLRIGLAQSFPEAMQWVPATPGVPLPPK</sequence>
<name>S7RUZ6_GLOTA</name>
<dbReference type="OMA" id="WGIPDEE"/>
<evidence type="ECO:0000256" key="1">
    <source>
        <dbReference type="SAM" id="Phobius"/>
    </source>
</evidence>
<dbReference type="GO" id="GO:0009063">
    <property type="term" value="P:amino acid catabolic process"/>
    <property type="evidence" value="ECO:0007669"/>
    <property type="project" value="TreeGrafter"/>
</dbReference>
<dbReference type="Gene3D" id="3.90.660.10">
    <property type="match status" value="1"/>
</dbReference>
<dbReference type="STRING" id="670483.S7RUZ6"/>
<dbReference type="HOGENOM" id="CLU_004498_8_1_1"/>
<keyword evidence="1" id="KW-1133">Transmembrane helix</keyword>
<accession>S7RUZ6</accession>